<proteinExistence type="predicted"/>
<evidence type="ECO:0000313" key="2">
    <source>
        <dbReference type="Proteomes" id="UP000029538"/>
    </source>
</evidence>
<dbReference type="Proteomes" id="UP000029538">
    <property type="component" value="Unassembled WGS sequence"/>
</dbReference>
<organism evidence="1 2">
    <name type="scientific">Prevotella disiens DNF00882</name>
    <dbReference type="NCBI Taxonomy" id="1401075"/>
    <lineage>
        <taxon>Bacteria</taxon>
        <taxon>Pseudomonadati</taxon>
        <taxon>Bacteroidota</taxon>
        <taxon>Bacteroidia</taxon>
        <taxon>Bacteroidales</taxon>
        <taxon>Prevotellaceae</taxon>
        <taxon>Prevotella</taxon>
    </lineage>
</organism>
<sequence length="205" mass="23529">MAKDWSGNRNSIFKTLGASNHTDQERESNDFYATDSIAIDRLKAKFDIPHNVWEPCCGRGDLSERLKEFGHFVYSSDLINRGYGEETKDFFSFDKAPSILGDNFCILTNPAYKYACETVKHSLGLLPNNGYSIMFLKTTFLEGKKRYDELFSKTPPKYVFQFIGRVLCAKNGEFEYMREHGGSAVSYCFMIWQNGYNGTTTIDWI</sequence>
<dbReference type="RefSeq" id="WP_052045662.1">
    <property type="nucleotide sequence ID" value="NZ_JRNR01000003.1"/>
</dbReference>
<protein>
    <recommendedName>
        <fullName evidence="3">Conjugal transfer protein</fullName>
    </recommendedName>
</protein>
<name>A0A096ATQ3_9BACT</name>
<reference evidence="1 2" key="1">
    <citation type="submission" date="2014-07" db="EMBL/GenBank/DDBJ databases">
        <authorList>
            <person name="McCorrison J."/>
            <person name="Sanka R."/>
            <person name="Torralba M."/>
            <person name="Gillis M."/>
            <person name="Haft D.H."/>
            <person name="Methe B."/>
            <person name="Sutton G."/>
            <person name="Nelson K.E."/>
        </authorList>
    </citation>
    <scope>NUCLEOTIDE SEQUENCE [LARGE SCALE GENOMIC DNA]</scope>
    <source>
        <strain evidence="1 2">DNF00882</strain>
    </source>
</reference>
<comment type="caution">
    <text evidence="1">The sequence shown here is derived from an EMBL/GenBank/DDBJ whole genome shotgun (WGS) entry which is preliminary data.</text>
</comment>
<evidence type="ECO:0008006" key="3">
    <source>
        <dbReference type="Google" id="ProtNLM"/>
    </source>
</evidence>
<evidence type="ECO:0000313" key="1">
    <source>
        <dbReference type="EMBL" id="KGF50453.1"/>
    </source>
</evidence>
<dbReference type="AlphaFoldDB" id="A0A096ATQ3"/>
<dbReference type="EMBL" id="JRNR01000003">
    <property type="protein sequence ID" value="KGF50453.1"/>
    <property type="molecule type" value="Genomic_DNA"/>
</dbReference>
<gene>
    <name evidence="1" type="ORF">HMPREF0654_01095</name>
</gene>
<accession>A0A096ATQ3</accession>